<dbReference type="AlphaFoldDB" id="A0A6B1DXG2"/>
<dbReference type="Pfam" id="PF07691">
    <property type="entry name" value="PA14"/>
    <property type="match status" value="1"/>
</dbReference>
<dbReference type="InterPro" id="IPR036779">
    <property type="entry name" value="LysM_dom_sf"/>
</dbReference>
<dbReference type="SMART" id="SM00257">
    <property type="entry name" value="LysM"/>
    <property type="match status" value="2"/>
</dbReference>
<comment type="caution">
    <text evidence="3">The sequence shown here is derived from an EMBL/GenBank/DDBJ whole genome shotgun (WGS) entry which is preliminary data.</text>
</comment>
<gene>
    <name evidence="3" type="ORF">F4Y08_16580</name>
</gene>
<dbReference type="EMBL" id="VXPY01000121">
    <property type="protein sequence ID" value="MYD91918.1"/>
    <property type="molecule type" value="Genomic_DNA"/>
</dbReference>
<dbReference type="PANTHER" id="PTHR33734:SF22">
    <property type="entry name" value="MEMBRANE-BOUND LYTIC MUREIN TRANSGLYCOSYLASE D"/>
    <property type="match status" value="1"/>
</dbReference>
<dbReference type="PANTHER" id="PTHR33734">
    <property type="entry name" value="LYSM DOMAIN-CONTAINING GPI-ANCHORED PROTEIN 2"/>
    <property type="match status" value="1"/>
</dbReference>
<dbReference type="InterPro" id="IPR018392">
    <property type="entry name" value="LysM"/>
</dbReference>
<proteinExistence type="predicted"/>
<dbReference type="CDD" id="cd00118">
    <property type="entry name" value="LysM"/>
    <property type="match status" value="2"/>
</dbReference>
<dbReference type="Pfam" id="PF01476">
    <property type="entry name" value="LysM"/>
    <property type="match status" value="2"/>
</dbReference>
<accession>A0A6B1DXG2</accession>
<dbReference type="SUPFAM" id="SSF56988">
    <property type="entry name" value="Anthrax protective antigen"/>
    <property type="match status" value="1"/>
</dbReference>
<reference evidence="3" key="1">
    <citation type="submission" date="2019-09" db="EMBL/GenBank/DDBJ databases">
        <title>Characterisation of the sponge microbiome using genome-centric metagenomics.</title>
        <authorList>
            <person name="Engelberts J.P."/>
            <person name="Robbins S.J."/>
            <person name="De Goeij J.M."/>
            <person name="Aranda M."/>
            <person name="Bell S.C."/>
            <person name="Webster N.S."/>
        </authorList>
    </citation>
    <scope>NUCLEOTIDE SEQUENCE</scope>
    <source>
        <strain evidence="3">SB0662_bin_9</strain>
    </source>
</reference>
<dbReference type="InterPro" id="IPR011658">
    <property type="entry name" value="PA14_dom"/>
</dbReference>
<evidence type="ECO:0000259" key="2">
    <source>
        <dbReference type="PROSITE" id="PS51820"/>
    </source>
</evidence>
<dbReference type="PROSITE" id="PS51782">
    <property type="entry name" value="LYSM"/>
    <property type="match status" value="2"/>
</dbReference>
<sequence>MHGYFTRNLPGQTVRALALALLFLLTVGGSTVLAQAPVGSGYYVQHGDTVHSIAVRHGITVQQLASINPGIPTHGYVQVGTTLNVPIPGLIGPTPSQCPQMHTVNPNETLAWIGGAYGVNPTALAQLNNLHAGATVNPGNILCLPSYARLNYSWQGTGPAPAPVPVPAAPSYVPAPPPIPAAHVPAGPWSASYYHYQPPAALVLTRTDQAINFNWGQGSPGRGVHADLFSVSWTNTFHFNGRNYRFVALSDDGVRVWVGNTLVIDGWVPQAATLYFKDYAPPAGSHLVRVEYYDSGSAAQIMVDWAPN</sequence>
<feature type="domain" description="PA14" evidence="2">
    <location>
        <begin position="184"/>
        <end position="308"/>
    </location>
</feature>
<dbReference type="PROSITE" id="PS51820">
    <property type="entry name" value="PA14"/>
    <property type="match status" value="1"/>
</dbReference>
<protein>
    <submittedName>
        <fullName evidence="3">LysM peptidoglycan-binding domain-containing protein</fullName>
    </submittedName>
</protein>
<dbReference type="SMART" id="SM00758">
    <property type="entry name" value="PA14"/>
    <property type="match status" value="1"/>
</dbReference>
<feature type="domain" description="LysM" evidence="1">
    <location>
        <begin position="40"/>
        <end position="85"/>
    </location>
</feature>
<dbReference type="Gene3D" id="3.10.350.10">
    <property type="entry name" value="LysM domain"/>
    <property type="match status" value="2"/>
</dbReference>
<dbReference type="SUPFAM" id="SSF54106">
    <property type="entry name" value="LysM domain"/>
    <property type="match status" value="2"/>
</dbReference>
<feature type="domain" description="LysM" evidence="1">
    <location>
        <begin position="100"/>
        <end position="144"/>
    </location>
</feature>
<organism evidence="3">
    <name type="scientific">Caldilineaceae bacterium SB0662_bin_9</name>
    <dbReference type="NCBI Taxonomy" id="2605258"/>
    <lineage>
        <taxon>Bacteria</taxon>
        <taxon>Bacillati</taxon>
        <taxon>Chloroflexota</taxon>
        <taxon>Caldilineae</taxon>
        <taxon>Caldilineales</taxon>
        <taxon>Caldilineaceae</taxon>
    </lineage>
</organism>
<evidence type="ECO:0000259" key="1">
    <source>
        <dbReference type="PROSITE" id="PS51782"/>
    </source>
</evidence>
<name>A0A6B1DXG2_9CHLR</name>
<dbReference type="Gene3D" id="3.90.182.10">
    <property type="entry name" value="Toxin - Anthrax Protective Antigen,domain 1"/>
    <property type="match status" value="1"/>
</dbReference>
<evidence type="ECO:0000313" key="3">
    <source>
        <dbReference type="EMBL" id="MYD91918.1"/>
    </source>
</evidence>
<dbReference type="InterPro" id="IPR037524">
    <property type="entry name" value="PA14/GLEYA"/>
</dbReference>